<sequence>MRATIGKLGIAVAIAALVAACGGGGEPRLMHLRSTGGPDEFGILPTKPLQMPTNLSELPTPTPGGANLTDPTPVADATVALGGRPAGTTGAIPAADGALIAQASRHGTDASIRTQLAAEDLEYRRRHKPRLLERMFSINSYFDAYQPMALGQAAELERWRAAGAKTPGAPPPDDMK</sequence>
<dbReference type="AlphaFoldDB" id="A0A443IMX2"/>
<evidence type="ECO:0000313" key="3">
    <source>
        <dbReference type="Proteomes" id="UP000284476"/>
    </source>
</evidence>
<keyword evidence="4" id="KW-1185">Reference proteome</keyword>
<accession>A0A443IMX2</accession>
<dbReference type="Proteomes" id="UP000285710">
    <property type="component" value="Unassembled WGS sequence"/>
</dbReference>
<protein>
    <submittedName>
        <fullName evidence="1">DUF3035 domain-containing protein</fullName>
    </submittedName>
</protein>
<dbReference type="EMBL" id="SAUZ01000020">
    <property type="protein sequence ID" value="RWR18273.1"/>
    <property type="molecule type" value="Genomic_DNA"/>
</dbReference>
<name>A0A443IMX2_9RHOB</name>
<gene>
    <name evidence="2" type="ORF">D2T30_16540</name>
    <name evidence="1" type="ORF">D2T33_17995</name>
</gene>
<evidence type="ECO:0000313" key="2">
    <source>
        <dbReference type="EMBL" id="RWR18273.1"/>
    </source>
</evidence>
<evidence type="ECO:0000313" key="4">
    <source>
        <dbReference type="Proteomes" id="UP000285710"/>
    </source>
</evidence>
<comment type="caution">
    <text evidence="1">The sequence shown here is derived from an EMBL/GenBank/DDBJ whole genome shotgun (WGS) entry which is preliminary data.</text>
</comment>
<organism evidence="1 4">
    <name type="scientific">Paenirhodobacter populi</name>
    <dbReference type="NCBI Taxonomy" id="2306993"/>
    <lineage>
        <taxon>Bacteria</taxon>
        <taxon>Pseudomonadati</taxon>
        <taxon>Pseudomonadota</taxon>
        <taxon>Alphaproteobacteria</taxon>
        <taxon>Rhodobacterales</taxon>
        <taxon>Rhodobacter group</taxon>
        <taxon>Paenirhodobacter</taxon>
    </lineage>
</organism>
<dbReference type="PROSITE" id="PS51257">
    <property type="entry name" value="PROKAR_LIPOPROTEIN"/>
    <property type="match status" value="1"/>
</dbReference>
<evidence type="ECO:0000313" key="1">
    <source>
        <dbReference type="EMBL" id="RWR06789.1"/>
    </source>
</evidence>
<accession>A0A443JD44</accession>
<dbReference type="InterPro" id="IPR021395">
    <property type="entry name" value="DUF3035"/>
</dbReference>
<reference evidence="3 4" key="2">
    <citation type="submission" date="2019-01" db="EMBL/GenBank/DDBJ databases">
        <authorList>
            <person name="Li Y."/>
        </authorList>
    </citation>
    <scope>NUCLEOTIDE SEQUENCE [LARGE SCALE GENOMIC DNA]</scope>
    <source>
        <strain evidence="1 4">2D-5</strain>
        <strain evidence="2 3">SK2B-1</strain>
    </source>
</reference>
<reference evidence="3 4" key="1">
    <citation type="submission" date="2019-01" db="EMBL/GenBank/DDBJ databases">
        <title>Sinorhodobacter populi sp. nov. isolated from the symptomatic bark tissue of Populus euramericana canker.</title>
        <authorList>
            <person name="Xu G."/>
        </authorList>
    </citation>
    <scope>NUCLEOTIDE SEQUENCE [LARGE SCALE GENOMIC DNA]</scope>
    <source>
        <strain evidence="1 4">2D-5</strain>
        <strain evidence="2 3">SK2B-1</strain>
    </source>
</reference>
<dbReference type="RefSeq" id="WP_128209785.1">
    <property type="nucleotide sequence ID" value="NZ_JBHRSO010000064.1"/>
</dbReference>
<dbReference type="Pfam" id="PF11233">
    <property type="entry name" value="DUF3035"/>
    <property type="match status" value="1"/>
</dbReference>
<proteinExistence type="predicted"/>
<dbReference type="EMBL" id="SAUW01000025">
    <property type="protein sequence ID" value="RWR06789.1"/>
    <property type="molecule type" value="Genomic_DNA"/>
</dbReference>
<dbReference type="Proteomes" id="UP000284476">
    <property type="component" value="Unassembled WGS sequence"/>
</dbReference>